<evidence type="ECO:0000256" key="3">
    <source>
        <dbReference type="ARBA" id="ARBA00006347"/>
    </source>
</evidence>
<dbReference type="PROSITE" id="PS00194">
    <property type="entry name" value="THIOREDOXIN_1"/>
    <property type="match status" value="1"/>
</dbReference>
<dbReference type="CDD" id="cd02981">
    <property type="entry name" value="PDI_b_family"/>
    <property type="match status" value="1"/>
</dbReference>
<gene>
    <name evidence="15" type="ORF">LOD99_6640</name>
</gene>
<proteinExistence type="inferred from homology"/>
<dbReference type="CDD" id="cd02982">
    <property type="entry name" value="PDI_b'_family"/>
    <property type="match status" value="1"/>
</dbReference>
<dbReference type="Gene3D" id="3.40.30.10">
    <property type="entry name" value="Glutaredoxin"/>
    <property type="match status" value="4"/>
</dbReference>
<dbReference type="PROSITE" id="PS51352">
    <property type="entry name" value="THIOREDOXIN_2"/>
    <property type="match status" value="1"/>
</dbReference>
<name>A0AAV7JL34_9METZ</name>
<feature type="region of interest" description="Disordered" evidence="13">
    <location>
        <begin position="492"/>
        <end position="514"/>
    </location>
</feature>
<evidence type="ECO:0000256" key="12">
    <source>
        <dbReference type="RuleBase" id="RU361130"/>
    </source>
</evidence>
<accession>A0AAV7JL34</accession>
<evidence type="ECO:0000256" key="8">
    <source>
        <dbReference type="ARBA" id="ARBA00023157"/>
    </source>
</evidence>
<dbReference type="NCBIfam" id="TIGR01126">
    <property type="entry name" value="pdi_dom"/>
    <property type="match status" value="1"/>
</dbReference>
<evidence type="ECO:0000256" key="4">
    <source>
        <dbReference type="ARBA" id="ARBA00012723"/>
    </source>
</evidence>
<keyword evidence="5" id="KW-0732">Signal</keyword>
<keyword evidence="8" id="KW-1015">Disulfide bond</keyword>
<dbReference type="CDD" id="cd02961">
    <property type="entry name" value="PDI_a_family"/>
    <property type="match status" value="1"/>
</dbReference>
<dbReference type="InterPro" id="IPR005792">
    <property type="entry name" value="Prot_disulphide_isomerase"/>
</dbReference>
<keyword evidence="16" id="KW-1185">Reference proteome</keyword>
<dbReference type="PRINTS" id="PR00421">
    <property type="entry name" value="THIOREDOXIN"/>
</dbReference>
<comment type="subcellular location">
    <subcellularLocation>
        <location evidence="2">Endoplasmic reticulum lumen</location>
    </subcellularLocation>
</comment>
<evidence type="ECO:0000313" key="16">
    <source>
        <dbReference type="Proteomes" id="UP001165289"/>
    </source>
</evidence>
<dbReference type="GO" id="GO:0034976">
    <property type="term" value="P:response to endoplasmic reticulum stress"/>
    <property type="evidence" value="ECO:0007669"/>
    <property type="project" value="TreeGrafter"/>
</dbReference>
<sequence length="514" mass="58612">MINFVLIVWDIYSNKTYFGWHLSMKLFLIISLVLISIASSEIIEEDNVLILTENNFNEALEKHNQILVEFYAPWCGHCKKFAPEYSQAAAKLKETGSEIRLGKVDASVYEDLAVSWDIKGFPTLIFFTNKSSMGYNGPREADGIIEWLNKKSKSPTTPIETMEELEKFSGTDNIAIVGFFKPENPATVYIGVARKIDFLQFGLCKNEELFDSDLAGKEGVIIYKGFDEKKVVFDQELNVEKLEIFLQIHQFELVSEFSEEVSARFGDTYIDKHLLLFAPKDDNNTKELIETLREIALEFRGQILVITVDTINFLLNTILDYFDVSLDEVPCLRSVVLSGEEVSRYKPDNTNLSIEGIRKFVQDFLAGKLKSHRKSEETPEDWDDEAVLLLTASNFNNIVLKRKSKKALVLFYSPSSRQSNELQPIWDKLGDHYGNDEDVIIAKIDASKNEVEGIKISSYPTIKYFPLASDEILDYTGERDLDSFIKYIETDSKDESEPKLVSETFEGSPAHEDL</sequence>
<keyword evidence="7" id="KW-0256">Endoplasmic reticulum</keyword>
<dbReference type="InterPro" id="IPR013766">
    <property type="entry name" value="Thioredoxin_domain"/>
</dbReference>
<comment type="caution">
    <text evidence="15">The sequence shown here is derived from an EMBL/GenBank/DDBJ whole genome shotgun (WGS) entry which is preliminary data.</text>
</comment>
<protein>
    <recommendedName>
        <fullName evidence="4 12">Protein disulfide-isomerase</fullName>
        <ecNumber evidence="4 12">5.3.4.1</ecNumber>
    </recommendedName>
</protein>
<comment type="similarity">
    <text evidence="3 11">Belongs to the protein disulfide isomerase family.</text>
</comment>
<dbReference type="PANTHER" id="PTHR18929:SF240">
    <property type="entry name" value="PROTEIN DISULFIDE-ISOMERASE"/>
    <property type="match status" value="1"/>
</dbReference>
<evidence type="ECO:0000256" key="9">
    <source>
        <dbReference type="ARBA" id="ARBA00023235"/>
    </source>
</evidence>
<evidence type="ECO:0000256" key="10">
    <source>
        <dbReference type="ARBA" id="ARBA00023284"/>
    </source>
</evidence>
<keyword evidence="9 12" id="KW-0413">Isomerase</keyword>
<dbReference type="InterPro" id="IPR036249">
    <property type="entry name" value="Thioredoxin-like_sf"/>
</dbReference>
<dbReference type="Proteomes" id="UP001165289">
    <property type="component" value="Unassembled WGS sequence"/>
</dbReference>
<reference evidence="15 16" key="1">
    <citation type="journal article" date="2023" name="BMC Biol.">
        <title>The compact genome of the sponge Oopsacas minuta (Hexactinellida) is lacking key metazoan core genes.</title>
        <authorList>
            <person name="Santini S."/>
            <person name="Schenkelaars Q."/>
            <person name="Jourda C."/>
            <person name="Duchesne M."/>
            <person name="Belahbib H."/>
            <person name="Rocher C."/>
            <person name="Selva M."/>
            <person name="Riesgo A."/>
            <person name="Vervoort M."/>
            <person name="Leys S.P."/>
            <person name="Kodjabachian L."/>
            <person name="Le Bivic A."/>
            <person name="Borchiellini C."/>
            <person name="Claverie J.M."/>
            <person name="Renard E."/>
        </authorList>
    </citation>
    <scope>NUCLEOTIDE SEQUENCE [LARGE SCALE GENOMIC DNA]</scope>
    <source>
        <strain evidence="15">SPO-2</strain>
    </source>
</reference>
<dbReference type="InterPro" id="IPR005788">
    <property type="entry name" value="PDI_thioredoxin-like_dom"/>
</dbReference>
<dbReference type="FunFam" id="3.40.30.10:FF:000023">
    <property type="entry name" value="Protein disulfide-isomerase"/>
    <property type="match status" value="1"/>
</dbReference>
<dbReference type="GO" id="GO:0006457">
    <property type="term" value="P:protein folding"/>
    <property type="evidence" value="ECO:0007669"/>
    <property type="project" value="TreeGrafter"/>
</dbReference>
<dbReference type="GO" id="GO:0005788">
    <property type="term" value="C:endoplasmic reticulum lumen"/>
    <property type="evidence" value="ECO:0007669"/>
    <property type="project" value="UniProtKB-SubCell"/>
</dbReference>
<organism evidence="15 16">
    <name type="scientific">Oopsacas minuta</name>
    <dbReference type="NCBI Taxonomy" id="111878"/>
    <lineage>
        <taxon>Eukaryota</taxon>
        <taxon>Metazoa</taxon>
        <taxon>Porifera</taxon>
        <taxon>Hexactinellida</taxon>
        <taxon>Hexasterophora</taxon>
        <taxon>Lyssacinosida</taxon>
        <taxon>Leucopsacidae</taxon>
        <taxon>Oopsacas</taxon>
    </lineage>
</organism>
<dbReference type="AlphaFoldDB" id="A0AAV7JL34"/>
<evidence type="ECO:0000256" key="13">
    <source>
        <dbReference type="SAM" id="MobiDB-lite"/>
    </source>
</evidence>
<dbReference type="EMBL" id="JAKMXF010000319">
    <property type="protein sequence ID" value="KAI6649636.1"/>
    <property type="molecule type" value="Genomic_DNA"/>
</dbReference>
<dbReference type="Pfam" id="PF00085">
    <property type="entry name" value="Thioredoxin"/>
    <property type="match status" value="2"/>
</dbReference>
<dbReference type="InterPro" id="IPR017937">
    <property type="entry name" value="Thioredoxin_CS"/>
</dbReference>
<comment type="catalytic activity">
    <reaction evidence="1 12">
        <text>Catalyzes the rearrangement of -S-S- bonds in proteins.</text>
        <dbReference type="EC" id="5.3.4.1"/>
    </reaction>
</comment>
<evidence type="ECO:0000313" key="15">
    <source>
        <dbReference type="EMBL" id="KAI6649636.1"/>
    </source>
</evidence>
<evidence type="ECO:0000256" key="1">
    <source>
        <dbReference type="ARBA" id="ARBA00001182"/>
    </source>
</evidence>
<dbReference type="NCBIfam" id="TIGR01130">
    <property type="entry name" value="ER_PDI_fam"/>
    <property type="match status" value="1"/>
</dbReference>
<evidence type="ECO:0000256" key="2">
    <source>
        <dbReference type="ARBA" id="ARBA00004319"/>
    </source>
</evidence>
<keyword evidence="10" id="KW-0676">Redox-active center</keyword>
<keyword evidence="6" id="KW-0677">Repeat</keyword>
<dbReference type="EC" id="5.3.4.1" evidence="4 12"/>
<evidence type="ECO:0000256" key="11">
    <source>
        <dbReference type="RuleBase" id="RU004208"/>
    </source>
</evidence>
<dbReference type="SUPFAM" id="SSF52833">
    <property type="entry name" value="Thioredoxin-like"/>
    <property type="match status" value="4"/>
</dbReference>
<dbReference type="GO" id="GO:0003756">
    <property type="term" value="F:protein disulfide isomerase activity"/>
    <property type="evidence" value="ECO:0007669"/>
    <property type="project" value="UniProtKB-EC"/>
</dbReference>
<evidence type="ECO:0000259" key="14">
    <source>
        <dbReference type="PROSITE" id="PS51352"/>
    </source>
</evidence>
<evidence type="ECO:0000256" key="7">
    <source>
        <dbReference type="ARBA" id="ARBA00022824"/>
    </source>
</evidence>
<evidence type="ECO:0000256" key="5">
    <source>
        <dbReference type="ARBA" id="ARBA00022729"/>
    </source>
</evidence>
<evidence type="ECO:0000256" key="6">
    <source>
        <dbReference type="ARBA" id="ARBA00022737"/>
    </source>
</evidence>
<dbReference type="Pfam" id="PF13848">
    <property type="entry name" value="Thioredoxin_6"/>
    <property type="match status" value="1"/>
</dbReference>
<feature type="domain" description="Thioredoxin" evidence="14">
    <location>
        <begin position="28"/>
        <end position="153"/>
    </location>
</feature>
<dbReference type="PANTHER" id="PTHR18929">
    <property type="entry name" value="PROTEIN DISULFIDE ISOMERASE"/>
    <property type="match status" value="1"/>
</dbReference>